<name>A0A556MGL8_9FLAO</name>
<dbReference type="AlphaFoldDB" id="A0A556MGL8"/>
<protein>
    <submittedName>
        <fullName evidence="3">Uncharacterized protein</fullName>
    </submittedName>
</protein>
<accession>A0A556MGL8</accession>
<evidence type="ECO:0000313" key="3">
    <source>
        <dbReference type="EMBL" id="TSJ39038.1"/>
    </source>
</evidence>
<keyword evidence="2" id="KW-0472">Membrane</keyword>
<evidence type="ECO:0000313" key="4">
    <source>
        <dbReference type="Proteomes" id="UP000316008"/>
    </source>
</evidence>
<keyword evidence="4" id="KW-1185">Reference proteome</keyword>
<dbReference type="RefSeq" id="WP_144334577.1">
    <property type="nucleotide sequence ID" value="NZ_VLPL01000012.1"/>
</dbReference>
<feature type="region of interest" description="Disordered" evidence="1">
    <location>
        <begin position="89"/>
        <end position="114"/>
    </location>
</feature>
<keyword evidence="2" id="KW-1133">Transmembrane helix</keyword>
<gene>
    <name evidence="3" type="ORF">FO442_17840</name>
</gene>
<keyword evidence="2" id="KW-0812">Transmembrane</keyword>
<feature type="transmembrane region" description="Helical" evidence="2">
    <location>
        <begin position="43"/>
        <end position="66"/>
    </location>
</feature>
<dbReference type="Proteomes" id="UP000316008">
    <property type="component" value="Unassembled WGS sequence"/>
</dbReference>
<proteinExistence type="predicted"/>
<dbReference type="OrthoDB" id="1113942at2"/>
<evidence type="ECO:0000256" key="1">
    <source>
        <dbReference type="SAM" id="MobiDB-lite"/>
    </source>
</evidence>
<organism evidence="3 4">
    <name type="scientific">Fluviicola chungangensis</name>
    <dbReference type="NCBI Taxonomy" id="2597671"/>
    <lineage>
        <taxon>Bacteria</taxon>
        <taxon>Pseudomonadati</taxon>
        <taxon>Bacteroidota</taxon>
        <taxon>Flavobacteriia</taxon>
        <taxon>Flavobacteriales</taxon>
        <taxon>Crocinitomicaceae</taxon>
        <taxon>Fluviicola</taxon>
    </lineage>
</organism>
<reference evidence="3 4" key="1">
    <citation type="submission" date="2019-07" db="EMBL/GenBank/DDBJ databases">
        <authorList>
            <person name="Huq M.A."/>
        </authorList>
    </citation>
    <scope>NUCLEOTIDE SEQUENCE [LARGE SCALE GENOMIC DNA]</scope>
    <source>
        <strain evidence="3 4">MAH-3</strain>
    </source>
</reference>
<dbReference type="EMBL" id="VLPL01000012">
    <property type="protein sequence ID" value="TSJ39038.1"/>
    <property type="molecule type" value="Genomic_DNA"/>
</dbReference>
<evidence type="ECO:0000256" key="2">
    <source>
        <dbReference type="SAM" id="Phobius"/>
    </source>
</evidence>
<comment type="caution">
    <text evidence="3">The sequence shown here is derived from an EMBL/GenBank/DDBJ whole genome shotgun (WGS) entry which is preliminary data.</text>
</comment>
<sequence>MKEHNEIDWLFQSAFDGLELTPDPSVKKNIDQAIASKKKRRRFLFIFFPVLFGLSGLAATLFGYPFSEKTASNKTLTVRKTFAGNKRSTTVLSGKKTSAEKTPPSLLSHASSTLPSKNTSNFVLTNNSVSTDGKLPLEKPGHVSEQTGSKITAKQHMPTDSTEKNTDTLKLAENAKDSMSIPAINLTSLFPDSVIKLLSANQSVGSNNNSRKWSLTVITYWEGEKKRAIPSDNGPFIANQKENARIHSSTCYGKIEMNRLLTSHLEILTGLGFRSSKIIQYGYLEKIEMPVNGLTSGVPQPIVFPDTVQWTETQSFRVNSIVLPIGLVYSFPIGNKIQLRLSGGGEFAYGQFANRQLNPVLSAPKVNPFGFSVWIRPELQYSFGRAQLVGFGTFNQSISQQLRWDFEPRRNPAFGIGMGLRFSL</sequence>